<dbReference type="Proteomes" id="UP001634394">
    <property type="component" value="Unassembled WGS sequence"/>
</dbReference>
<name>A0ABD3UGR1_SINWO</name>
<keyword evidence="6" id="KW-1133">Transmembrane helix</keyword>
<evidence type="ECO:0000256" key="6">
    <source>
        <dbReference type="ARBA" id="ARBA00022989"/>
    </source>
</evidence>
<keyword evidence="5" id="KW-0812">Transmembrane</keyword>
<dbReference type="Pfam" id="PF01697">
    <property type="entry name" value="Glyco_transf_92"/>
    <property type="match status" value="1"/>
</dbReference>
<proteinExistence type="inferred from homology"/>
<evidence type="ECO:0000313" key="10">
    <source>
        <dbReference type="Proteomes" id="UP001634394"/>
    </source>
</evidence>
<dbReference type="EMBL" id="JBJQND010000016">
    <property type="protein sequence ID" value="KAL3847540.1"/>
    <property type="molecule type" value="Genomic_DNA"/>
</dbReference>
<comment type="subcellular location">
    <subcellularLocation>
        <location evidence="1">Membrane</location>
        <topology evidence="1">Single-pass membrane protein</topology>
    </subcellularLocation>
</comment>
<reference evidence="9 10" key="1">
    <citation type="submission" date="2024-11" db="EMBL/GenBank/DDBJ databases">
        <title>Chromosome-level genome assembly of the freshwater bivalve Anodonta woodiana.</title>
        <authorList>
            <person name="Chen X."/>
        </authorList>
    </citation>
    <scope>NUCLEOTIDE SEQUENCE [LARGE SCALE GENOMIC DNA]</scope>
    <source>
        <strain evidence="9">MN2024</strain>
        <tissue evidence="9">Gills</tissue>
    </source>
</reference>
<organism evidence="9 10">
    <name type="scientific">Sinanodonta woodiana</name>
    <name type="common">Chinese pond mussel</name>
    <name type="synonym">Anodonta woodiana</name>
    <dbReference type="NCBI Taxonomy" id="1069815"/>
    <lineage>
        <taxon>Eukaryota</taxon>
        <taxon>Metazoa</taxon>
        <taxon>Spiralia</taxon>
        <taxon>Lophotrochozoa</taxon>
        <taxon>Mollusca</taxon>
        <taxon>Bivalvia</taxon>
        <taxon>Autobranchia</taxon>
        <taxon>Heteroconchia</taxon>
        <taxon>Palaeoheterodonta</taxon>
        <taxon>Unionida</taxon>
        <taxon>Unionoidea</taxon>
        <taxon>Unionidae</taxon>
        <taxon>Unioninae</taxon>
        <taxon>Sinanodonta</taxon>
    </lineage>
</organism>
<evidence type="ECO:0000313" key="9">
    <source>
        <dbReference type="EMBL" id="KAL3847540.1"/>
    </source>
</evidence>
<dbReference type="GO" id="GO:0016757">
    <property type="term" value="F:glycosyltransferase activity"/>
    <property type="evidence" value="ECO:0007669"/>
    <property type="project" value="UniProtKB-UniRule"/>
</dbReference>
<gene>
    <name evidence="9" type="ORF">ACJMK2_018445</name>
</gene>
<dbReference type="InterPro" id="IPR008166">
    <property type="entry name" value="Glyco_transf_92"/>
</dbReference>
<dbReference type="GO" id="GO:0016020">
    <property type="term" value="C:membrane"/>
    <property type="evidence" value="ECO:0007669"/>
    <property type="project" value="UniProtKB-SubCell"/>
</dbReference>
<keyword evidence="10" id="KW-1185">Reference proteome</keyword>
<evidence type="ECO:0000256" key="5">
    <source>
        <dbReference type="ARBA" id="ARBA00022692"/>
    </source>
</evidence>
<evidence type="ECO:0000256" key="4">
    <source>
        <dbReference type="ARBA" id="ARBA00022679"/>
    </source>
</evidence>
<comment type="similarity">
    <text evidence="2 8">Belongs to the glycosyltransferase 92 family.</text>
</comment>
<evidence type="ECO:0000256" key="3">
    <source>
        <dbReference type="ARBA" id="ARBA00022676"/>
    </source>
</evidence>
<sequence length="431" mass="50085">MCIHIPTVPFPDDDIVTNVLIIKAIVVTVLDDFSDFKGLNIFTQVADTKLFIYSVIGRNTSKTGNPWNEFGVSAWIHSELKPKYIACCFLLDNGILIKSNHTQYWYYALDVMFTVQYTCMKPKSVLHLRGISLTVSNKICSSNYSTYVRPMYPSRRMDKETIALCAKQIFGNLRPSLVVTWFEYNKAMGVDKIVTFVNESYLSQNTYKVLKYYKNQGFLEILPIEFPMQDVIPREPLHKSKLVASDEQIFVYFCQDRLAGYSFIGVIDVDEFIFPQKDTNFKELMRSLMDKYTDSASYTFLVEYYIRNWGRQNTSEQLVPIEYIQRAAAMNDRVKNIAVRDRFEPGSITTHTVNPRNGFKNIIVPTDVAVLKHYRTCRDDWKPKYDCINGTGTFQRFTDDSLKKKLEEMIVKDNITLYGHILHIMKYLDVK</sequence>
<dbReference type="EC" id="2.4.1.-" evidence="8"/>
<keyword evidence="3 8" id="KW-0328">Glycosyltransferase</keyword>
<comment type="caution">
    <text evidence="9">The sequence shown here is derived from an EMBL/GenBank/DDBJ whole genome shotgun (WGS) entry which is preliminary data.</text>
</comment>
<dbReference type="AlphaFoldDB" id="A0ABD3UGR1"/>
<dbReference type="PANTHER" id="PTHR21461:SF69">
    <property type="entry name" value="GLYCOSYLTRANSFERASE FAMILY 92 PROTEIN"/>
    <property type="match status" value="1"/>
</dbReference>
<evidence type="ECO:0000256" key="1">
    <source>
        <dbReference type="ARBA" id="ARBA00004167"/>
    </source>
</evidence>
<keyword evidence="7" id="KW-0472">Membrane</keyword>
<keyword evidence="4 8" id="KW-0808">Transferase</keyword>
<dbReference type="PANTHER" id="PTHR21461">
    <property type="entry name" value="GLYCOSYLTRANSFERASE FAMILY 92 PROTEIN"/>
    <property type="match status" value="1"/>
</dbReference>
<evidence type="ECO:0000256" key="2">
    <source>
        <dbReference type="ARBA" id="ARBA00007647"/>
    </source>
</evidence>
<evidence type="ECO:0000256" key="7">
    <source>
        <dbReference type="ARBA" id="ARBA00023136"/>
    </source>
</evidence>
<protein>
    <recommendedName>
        <fullName evidence="8">Glycosyltransferase family 92 protein</fullName>
        <ecNumber evidence="8">2.4.1.-</ecNumber>
    </recommendedName>
</protein>
<accession>A0ABD3UGR1</accession>
<evidence type="ECO:0000256" key="8">
    <source>
        <dbReference type="RuleBase" id="RU366017"/>
    </source>
</evidence>